<gene>
    <name evidence="2" type="ORF">A9D01_12310</name>
</gene>
<keyword evidence="1" id="KW-1133">Transmembrane helix</keyword>
<dbReference type="RefSeq" id="WP_049063297.1">
    <property type="nucleotide sequence ID" value="NZ_CP024931.1"/>
</dbReference>
<evidence type="ECO:0000313" key="2">
    <source>
        <dbReference type="EMBL" id="ATZ09405.1"/>
    </source>
</evidence>
<protein>
    <recommendedName>
        <fullName evidence="4">HMP/thiamine permease protein YkoE</fullName>
    </recommendedName>
</protein>
<feature type="transmembrane region" description="Helical" evidence="1">
    <location>
        <begin position="97"/>
        <end position="116"/>
    </location>
</feature>
<dbReference type="Pfam" id="PF09819">
    <property type="entry name" value="ABC_cobalt"/>
    <property type="match status" value="1"/>
</dbReference>
<dbReference type="EMBL" id="CP024932">
    <property type="protein sequence ID" value="ATZ09405.1"/>
    <property type="molecule type" value="Genomic_DNA"/>
</dbReference>
<feature type="transmembrane region" description="Helical" evidence="1">
    <location>
        <begin position="36"/>
        <end position="61"/>
    </location>
</feature>
<evidence type="ECO:0000313" key="3">
    <source>
        <dbReference type="Proteomes" id="UP000231994"/>
    </source>
</evidence>
<dbReference type="AlphaFoldDB" id="A0ABC8CLU1"/>
<feature type="transmembrane region" description="Helical" evidence="1">
    <location>
        <begin position="67"/>
        <end position="90"/>
    </location>
</feature>
<name>A0ABC8CLU1_CORST</name>
<keyword evidence="1" id="KW-0812">Transmembrane</keyword>
<keyword evidence="1" id="KW-0472">Membrane</keyword>
<dbReference type="InterPro" id="IPR017195">
    <property type="entry name" value="ABC_thiamin-permease_prd"/>
</dbReference>
<feature type="transmembrane region" description="Helical" evidence="1">
    <location>
        <begin position="145"/>
        <end position="164"/>
    </location>
</feature>
<feature type="transmembrane region" description="Helical" evidence="1">
    <location>
        <begin position="176"/>
        <end position="198"/>
    </location>
</feature>
<dbReference type="Proteomes" id="UP000231994">
    <property type="component" value="Chromosome"/>
</dbReference>
<reference evidence="2 3" key="1">
    <citation type="submission" date="2017-11" db="EMBL/GenBank/DDBJ databases">
        <title>Whole genome sequencing of cultured pathogen.</title>
        <authorList>
            <person name="Hoffmann M."/>
            <person name="Sanchez M."/>
            <person name="Timme R."/>
            <person name="Nudel K."/>
            <person name="Bry L."/>
        </authorList>
    </citation>
    <scope>NUCLEOTIDE SEQUENCE [LARGE SCALE GENOMIC DNA]</scope>
    <source>
        <strain evidence="2 3">216</strain>
    </source>
</reference>
<organism evidence="2 3">
    <name type="scientific">Corynebacterium striatum</name>
    <dbReference type="NCBI Taxonomy" id="43770"/>
    <lineage>
        <taxon>Bacteria</taxon>
        <taxon>Bacillati</taxon>
        <taxon>Actinomycetota</taxon>
        <taxon>Actinomycetes</taxon>
        <taxon>Mycobacteriales</taxon>
        <taxon>Corynebacteriaceae</taxon>
        <taxon>Corynebacterium</taxon>
    </lineage>
</organism>
<accession>A0ABC8CLU1</accession>
<sequence>MNSVSHGGFVEGASGAGASAAGAAAPRSLNWRIVDIVVASVLGVACGFVFLAWNTVGYAWFEAMDALTPGLGGIATGIWLIGGVIGGLIIRKPGAALYVELLAAIVSAVLGSQWGISTLYSGIAQGIGVEIVLAIFLYRRFGLGIAMLGGMAAGWGAFVLELFTSGNLGKTLQFNLIYLATLSISGAILAGAVGYVVVNALAKTGALDRFAVGREQHSA</sequence>
<evidence type="ECO:0000256" key="1">
    <source>
        <dbReference type="SAM" id="Phobius"/>
    </source>
</evidence>
<dbReference type="PIRSF" id="PIRSF037394">
    <property type="entry name" value="ABC_thiamine-permease_YkoE_prd"/>
    <property type="match status" value="1"/>
</dbReference>
<evidence type="ECO:0008006" key="4">
    <source>
        <dbReference type="Google" id="ProtNLM"/>
    </source>
</evidence>
<proteinExistence type="predicted"/>